<gene>
    <name evidence="1" type="ORF">AMYX_13510</name>
</gene>
<accession>A0A7I9VKD2</accession>
<comment type="caution">
    <text evidence="1">The sequence shown here is derived from an EMBL/GenBank/DDBJ whole genome shotgun (WGS) entry which is preliminary data.</text>
</comment>
<keyword evidence="2" id="KW-1185">Reference proteome</keyword>
<dbReference type="RefSeq" id="WP_176064118.1">
    <property type="nucleotide sequence ID" value="NZ_BJTG01000003.1"/>
</dbReference>
<dbReference type="InterPro" id="IPR053917">
    <property type="entry name" value="DUF6979"/>
</dbReference>
<dbReference type="EMBL" id="BJTG01000003">
    <property type="protein sequence ID" value="GEJ56610.1"/>
    <property type="molecule type" value="Genomic_DNA"/>
</dbReference>
<protein>
    <submittedName>
        <fullName evidence="1">Uncharacterized protein</fullName>
    </submittedName>
</protein>
<dbReference type="Proteomes" id="UP000503640">
    <property type="component" value="Unassembled WGS sequence"/>
</dbReference>
<name>A0A7I9VKD2_9BACT</name>
<proteinExistence type="predicted"/>
<sequence>MARGYGEAAVAAVNLVKLERFAPPEAWRRAVARTFESVSSQEKGCPQGAFLGLCEEGLVVGVPGAPSGTYTRSVKNKQYAVAAVNILRRRASPVLPTPVTLWLEVQGGEWKQPNGQMDVVLGLWNAGHIRR</sequence>
<dbReference type="Pfam" id="PF22399">
    <property type="entry name" value="DUF6979"/>
    <property type="match status" value="1"/>
</dbReference>
<evidence type="ECO:0000313" key="1">
    <source>
        <dbReference type="EMBL" id="GEJ56610.1"/>
    </source>
</evidence>
<reference evidence="2" key="1">
    <citation type="journal article" date="2020" name="Appl. Environ. Microbiol.">
        <title>Diazotrophic Anaeromyxobacter Isolates from Soils.</title>
        <authorList>
            <person name="Masuda Y."/>
            <person name="Yamanaka H."/>
            <person name="Xu Z.X."/>
            <person name="Shiratori Y."/>
            <person name="Aono T."/>
            <person name="Amachi S."/>
            <person name="Senoo K."/>
            <person name="Itoh H."/>
        </authorList>
    </citation>
    <scope>NUCLEOTIDE SEQUENCE [LARGE SCALE GENOMIC DNA]</scope>
    <source>
        <strain evidence="2">R267</strain>
    </source>
</reference>
<dbReference type="AlphaFoldDB" id="A0A7I9VKD2"/>
<organism evidence="1 2">
    <name type="scientific">Anaeromyxobacter diazotrophicus</name>
    <dbReference type="NCBI Taxonomy" id="2590199"/>
    <lineage>
        <taxon>Bacteria</taxon>
        <taxon>Pseudomonadati</taxon>
        <taxon>Myxococcota</taxon>
        <taxon>Myxococcia</taxon>
        <taxon>Myxococcales</taxon>
        <taxon>Cystobacterineae</taxon>
        <taxon>Anaeromyxobacteraceae</taxon>
        <taxon>Anaeromyxobacter</taxon>
    </lineage>
</organism>
<evidence type="ECO:0000313" key="2">
    <source>
        <dbReference type="Proteomes" id="UP000503640"/>
    </source>
</evidence>